<feature type="region of interest" description="Disordered" evidence="1">
    <location>
        <begin position="127"/>
        <end position="153"/>
    </location>
</feature>
<feature type="chain" id="PRO_5032558018" description="Kazal-like domain-containing protein" evidence="2">
    <location>
        <begin position="24"/>
        <end position="153"/>
    </location>
</feature>
<comment type="caution">
    <text evidence="4">The sequence shown here is derived from an EMBL/GenBank/DDBJ whole genome shotgun (WGS) entry which is preliminary data.</text>
</comment>
<name>A0A841LPD3_9HYPH</name>
<keyword evidence="2" id="KW-0732">Signal</keyword>
<organism evidence="4 5">
    <name type="scientific">Paenochrobactrum gallinarii</name>
    <dbReference type="NCBI Taxonomy" id="643673"/>
    <lineage>
        <taxon>Bacteria</taxon>
        <taxon>Pseudomonadati</taxon>
        <taxon>Pseudomonadota</taxon>
        <taxon>Alphaproteobacteria</taxon>
        <taxon>Hyphomicrobiales</taxon>
        <taxon>Brucellaceae</taxon>
        <taxon>Paenochrobactrum</taxon>
    </lineage>
</organism>
<evidence type="ECO:0000256" key="1">
    <source>
        <dbReference type="SAM" id="MobiDB-lite"/>
    </source>
</evidence>
<dbReference type="RefSeq" id="WP_184219220.1">
    <property type="nucleotide sequence ID" value="NZ_JACIIU010000001.1"/>
</dbReference>
<dbReference type="Pfam" id="PF07648">
    <property type="entry name" value="Kazal_2"/>
    <property type="match status" value="2"/>
</dbReference>
<evidence type="ECO:0000256" key="2">
    <source>
        <dbReference type="SAM" id="SignalP"/>
    </source>
</evidence>
<protein>
    <recommendedName>
        <fullName evidence="3">Kazal-like domain-containing protein</fullName>
    </recommendedName>
</protein>
<reference evidence="4 5" key="1">
    <citation type="submission" date="2020-08" db="EMBL/GenBank/DDBJ databases">
        <title>Genomic Encyclopedia of Type Strains, Phase IV (KMG-IV): sequencing the most valuable type-strain genomes for metagenomic binning, comparative biology and taxonomic classification.</title>
        <authorList>
            <person name="Goeker M."/>
        </authorList>
    </citation>
    <scope>NUCLEOTIDE SEQUENCE [LARGE SCALE GENOMIC DNA]</scope>
    <source>
        <strain evidence="4 5">DSM 22336</strain>
    </source>
</reference>
<dbReference type="PROSITE" id="PS51257">
    <property type="entry name" value="PROKAR_LIPOPROTEIN"/>
    <property type="match status" value="1"/>
</dbReference>
<dbReference type="InterPro" id="IPR002350">
    <property type="entry name" value="Kazal_dom"/>
</dbReference>
<evidence type="ECO:0000313" key="5">
    <source>
        <dbReference type="Proteomes" id="UP000555393"/>
    </source>
</evidence>
<accession>A0A841LPD3</accession>
<dbReference type="InterPro" id="IPR036058">
    <property type="entry name" value="Kazal_dom_sf"/>
</dbReference>
<dbReference type="Gene3D" id="3.30.60.30">
    <property type="match status" value="2"/>
</dbReference>
<keyword evidence="5" id="KW-1185">Reference proteome</keyword>
<dbReference type="EMBL" id="JACIIU010000001">
    <property type="protein sequence ID" value="MBB6259895.1"/>
    <property type="molecule type" value="Genomic_DNA"/>
</dbReference>
<evidence type="ECO:0000313" key="4">
    <source>
        <dbReference type="EMBL" id="MBB6259895.1"/>
    </source>
</evidence>
<evidence type="ECO:0000259" key="3">
    <source>
        <dbReference type="Pfam" id="PF07648"/>
    </source>
</evidence>
<dbReference type="Proteomes" id="UP000555393">
    <property type="component" value="Unassembled WGS sequence"/>
</dbReference>
<dbReference type="SUPFAM" id="SSF100895">
    <property type="entry name" value="Kazal-type serine protease inhibitors"/>
    <property type="match status" value="2"/>
</dbReference>
<feature type="region of interest" description="Disordered" evidence="1">
    <location>
        <begin position="80"/>
        <end position="114"/>
    </location>
</feature>
<feature type="domain" description="Kazal-like" evidence="3">
    <location>
        <begin position="113"/>
        <end position="143"/>
    </location>
</feature>
<dbReference type="AlphaFoldDB" id="A0A841LPD3"/>
<sequence length="153" mass="16450">MVSFKKLGLISALVMLSGCVVESGTTTYPSVRPQPLPTACPYNYAPVCGQRNGVQKTMPNACTANAQGYRIVARGECGSRPGHGWGNNDGRPNQSHRPRPPRPPHVNPGRPSNIACTREFNPVCAISGRDKRSFPNSCEARRAGYRPVSAGQC</sequence>
<proteinExistence type="predicted"/>
<feature type="signal peptide" evidence="2">
    <location>
        <begin position="1"/>
        <end position="23"/>
    </location>
</feature>
<feature type="domain" description="Kazal-like" evidence="3">
    <location>
        <begin position="38"/>
        <end position="66"/>
    </location>
</feature>
<gene>
    <name evidence="4" type="ORF">FHS77_000403</name>
</gene>